<evidence type="ECO:0000313" key="2">
    <source>
        <dbReference type="EMBL" id="OCF56730.1"/>
    </source>
</evidence>
<dbReference type="GO" id="GO:0017109">
    <property type="term" value="C:glutamate-cysteine ligase complex"/>
    <property type="evidence" value="ECO:0007669"/>
    <property type="project" value="TreeGrafter"/>
</dbReference>
<name>A0A1B9IMY1_9TREE</name>
<dbReference type="AlphaFoldDB" id="A0A1B9IMY1"/>
<sequence length="363" mass="39329">MFSPSASSSLYLFTTSQTPLPPRYPHPSKPKLVLPSLVHRTLHNSLDGDAPSLSFDQGNGKGTVIIPHPDGLVKHDLPSSSNSTSQSQSHNPSPNGNEIPENGLLDESSKYLVDSELTVKLHLVSRSSPSKYLERVKESLGILEKYKGLSKEKVDTLLIGFKGVDYKGKRTETDSDLTSLADGDGEYTIEKQLESTILDAWKEMFEEKGLVGEQTKLGSLYSPLNLLKQLVSSSQGKGNVKGIKVNALDTPDCHHLPKEYTGYARGEGVELWAGGGGEGSDPLPSPHLHNLLQEFSSKLSSLTGGTIDSSLLGKLIGVDGDGLKFEEKRGAVDVRWVLSYTLVSKTRNVVKDKGYIVAADLYP</sequence>
<dbReference type="GO" id="GO:0035226">
    <property type="term" value="F:glutamate-cysteine ligase catalytic subunit binding"/>
    <property type="evidence" value="ECO:0007669"/>
    <property type="project" value="InterPro"/>
</dbReference>
<evidence type="ECO:0000313" key="3">
    <source>
        <dbReference type="Proteomes" id="UP000092583"/>
    </source>
</evidence>
<dbReference type="GO" id="GO:0006750">
    <property type="term" value="P:glutathione biosynthetic process"/>
    <property type="evidence" value="ECO:0007669"/>
    <property type="project" value="InterPro"/>
</dbReference>
<dbReference type="GO" id="GO:0030234">
    <property type="term" value="F:enzyme regulator activity"/>
    <property type="evidence" value="ECO:0007669"/>
    <property type="project" value="TreeGrafter"/>
</dbReference>
<dbReference type="OrthoDB" id="5596051at2759"/>
<reference evidence="3" key="2">
    <citation type="submission" date="2013-12" db="EMBL/GenBank/DDBJ databases">
        <title>Evolution of pathogenesis and genome organization in the Tremellales.</title>
        <authorList>
            <person name="Cuomo C."/>
            <person name="Litvintseva A."/>
            <person name="Heitman J."/>
            <person name="Chen Y."/>
            <person name="Sun S."/>
            <person name="Springer D."/>
            <person name="Dromer F."/>
            <person name="Young S."/>
            <person name="Zeng Q."/>
            <person name="Chapman S."/>
            <person name="Gujja S."/>
            <person name="Saif S."/>
            <person name="Birren B."/>
        </authorList>
    </citation>
    <scope>NUCLEOTIDE SEQUENCE [LARGE SCALE GENOMIC DNA]</scope>
    <source>
        <strain evidence="3">CBS 10435</strain>
    </source>
</reference>
<gene>
    <name evidence="2" type="ORF">L486_05584</name>
</gene>
<feature type="region of interest" description="Disordered" evidence="1">
    <location>
        <begin position="49"/>
        <end position="103"/>
    </location>
</feature>
<organism evidence="2 3">
    <name type="scientific">Kwoniella mangroviensis CBS 10435</name>
    <dbReference type="NCBI Taxonomy" id="1331196"/>
    <lineage>
        <taxon>Eukaryota</taxon>
        <taxon>Fungi</taxon>
        <taxon>Dikarya</taxon>
        <taxon>Basidiomycota</taxon>
        <taxon>Agaricomycotina</taxon>
        <taxon>Tremellomycetes</taxon>
        <taxon>Tremellales</taxon>
        <taxon>Cryptococcaceae</taxon>
        <taxon>Kwoniella</taxon>
    </lineage>
</organism>
<dbReference type="STRING" id="1331196.A0A1B9IMY1"/>
<protein>
    <submittedName>
        <fullName evidence="2">Uncharacterized protein</fullName>
    </submittedName>
</protein>
<evidence type="ECO:0000256" key="1">
    <source>
        <dbReference type="SAM" id="MobiDB-lite"/>
    </source>
</evidence>
<dbReference type="Proteomes" id="UP000092583">
    <property type="component" value="Unassembled WGS sequence"/>
</dbReference>
<proteinExistence type="predicted"/>
<dbReference type="PANTHER" id="PTHR13295:SF4">
    <property type="entry name" value="GLUTAMATE--CYSTEINE LIGASE REGULATORY SUBUNIT"/>
    <property type="match status" value="1"/>
</dbReference>
<accession>A0A1B9IMY1</accession>
<dbReference type="PANTHER" id="PTHR13295">
    <property type="entry name" value="GLUTAMATE CYSTEINE LIGASE REGULATORY SUBUNIT"/>
    <property type="match status" value="1"/>
</dbReference>
<dbReference type="InterPro" id="IPR032963">
    <property type="entry name" value="Gclm"/>
</dbReference>
<dbReference type="EMBL" id="KI669464">
    <property type="protein sequence ID" value="OCF56730.1"/>
    <property type="molecule type" value="Genomic_DNA"/>
</dbReference>
<keyword evidence="3" id="KW-1185">Reference proteome</keyword>
<reference evidence="2 3" key="1">
    <citation type="submission" date="2013-07" db="EMBL/GenBank/DDBJ databases">
        <title>The Genome Sequence of Kwoniella mangroviensis CBS10435.</title>
        <authorList>
            <consortium name="The Broad Institute Genome Sequencing Platform"/>
            <person name="Cuomo C."/>
            <person name="Litvintseva A."/>
            <person name="Chen Y."/>
            <person name="Heitman J."/>
            <person name="Sun S."/>
            <person name="Springer D."/>
            <person name="Dromer F."/>
            <person name="Young S.K."/>
            <person name="Zeng Q."/>
            <person name="Gargeya S."/>
            <person name="Fitzgerald M."/>
            <person name="Abouelleil A."/>
            <person name="Alvarado L."/>
            <person name="Berlin A.M."/>
            <person name="Chapman S.B."/>
            <person name="Dewar J."/>
            <person name="Goldberg J."/>
            <person name="Griggs A."/>
            <person name="Gujja S."/>
            <person name="Hansen M."/>
            <person name="Howarth C."/>
            <person name="Imamovic A."/>
            <person name="Larimer J."/>
            <person name="McCowan C."/>
            <person name="Murphy C."/>
            <person name="Pearson M."/>
            <person name="Priest M."/>
            <person name="Roberts A."/>
            <person name="Saif S."/>
            <person name="Shea T."/>
            <person name="Sykes S."/>
            <person name="Wortman J."/>
            <person name="Nusbaum C."/>
            <person name="Birren B."/>
        </authorList>
    </citation>
    <scope>NUCLEOTIDE SEQUENCE [LARGE SCALE GENOMIC DNA]</scope>
    <source>
        <strain evidence="2 3">CBS 10435</strain>
    </source>
</reference>
<feature type="compositionally biased region" description="Low complexity" evidence="1">
    <location>
        <begin position="78"/>
        <end position="95"/>
    </location>
</feature>